<proteinExistence type="predicted"/>
<comment type="caution">
    <text evidence="8">The sequence shown here is derived from an EMBL/GenBank/DDBJ whole genome shotgun (WGS) entry which is preliminary data.</text>
</comment>
<dbReference type="InterPro" id="IPR006939">
    <property type="entry name" value="SNF5"/>
</dbReference>
<dbReference type="Proteomes" id="UP000433883">
    <property type="component" value="Unassembled WGS sequence"/>
</dbReference>
<reference evidence="8 9" key="1">
    <citation type="submission" date="2019-11" db="EMBL/GenBank/DDBJ databases">
        <title>Venturia inaequalis Genome Resource.</title>
        <authorList>
            <person name="Lichtner F.J."/>
        </authorList>
    </citation>
    <scope>NUCLEOTIDE SEQUENCE [LARGE SCALE GENOMIC DNA]</scope>
    <source>
        <strain evidence="8">Bline_iso_100314</strain>
    </source>
</reference>
<dbReference type="GO" id="GO:0032259">
    <property type="term" value="P:methylation"/>
    <property type="evidence" value="ECO:0007669"/>
    <property type="project" value="UniProtKB-KW"/>
</dbReference>
<protein>
    <recommendedName>
        <fullName evidence="7">Hcy-binding domain-containing protein</fullName>
    </recommendedName>
</protein>
<dbReference type="NCBIfam" id="NF007020">
    <property type="entry name" value="PRK09485.1"/>
    <property type="match status" value="1"/>
</dbReference>
<dbReference type="InterPro" id="IPR003726">
    <property type="entry name" value="HCY_dom"/>
</dbReference>
<dbReference type="AlphaFoldDB" id="A0A8H3YVU7"/>
<dbReference type="FunFam" id="3.20.20.330:FF:000002">
    <property type="entry name" value="Homocysteine S-methyltransferase"/>
    <property type="match status" value="1"/>
</dbReference>
<evidence type="ECO:0000259" key="7">
    <source>
        <dbReference type="PROSITE" id="PS50970"/>
    </source>
</evidence>
<evidence type="ECO:0000256" key="5">
    <source>
        <dbReference type="PROSITE-ProRule" id="PRU00333"/>
    </source>
</evidence>
<dbReference type="PANTHER" id="PTHR46015">
    <property type="entry name" value="ZGC:172121"/>
    <property type="match status" value="1"/>
</dbReference>
<evidence type="ECO:0000256" key="2">
    <source>
        <dbReference type="ARBA" id="ARBA00022679"/>
    </source>
</evidence>
<sequence>MSPAPGYRIHSPQAFLSSYAPRIRTYGNSLLAPVIPQTTAVPQPRITKRGTTAINYAEDGYDDDFEDSEGPGRRPTGLRSLRREETEQDKEKASQLGKEIHAPVEVQGIWREYMGKSRRVLTERQQQIQAVLPFTPIPIKIDIDVQPFRPDPALPMPQNAREFGVDDSVPAYRHPEVTPAFRLTDTFLWNLHEGLITPDQFAKTLVDEIDLPNDRKPAVILQISGLIRTQLEEHAPVALHPLFQPASAVAPSAAVPSIQQSSSALAGTPAPSTPGPKTNGTTPITNGVNGAHNGDAVGTPGPSGMANGITNGITATATILATPEEDVHNPDDTYRCIVNLNINLMNRLYSDKFEWSLLHPPGFAEAFSKQTCADLGLQAEWVPAMTHAIYDSVLRLKKEACENGGLGGYGDIDNDAAEGVEAGWRYEPERLAAEWEPIIENLSKDEIENREKERERQMRRVRRETARFTNPTGPQGGDYFGNTGEETPMGRGERSKKKRRFRSLSPSGRETPDAGAGPSGDGVLKDWERASWRCDHCKVWGSAVWGVKDGPKGARTICHNCGLLYERDKVLPPWSKDLFIADRPFGIASFADFVATRPYVVVDGALATELEARGCDLNSALWSAETLIHKPELIYQVHLDYFLAGADVAITSSYQASVAGLQQHGLSDLEARDLIKKSVELAKQAREEIVRRETGRQCFVAGSVGPYGAFLSDGSEYTGKYRLTSEEMKTFHRARIGALVEAGVDVLAFETIPSVHEAQDLLELVQEFPETVCWFSFTLRDENHLSDGTPVEKIIGLLNGSPQVVAIGVNCIPEDLVSKAKRNMSTFTTKPLIAYPNSGEIYDAVSKTWSGQRAQGKELDAQVKEWYSLGGKLIGGCCRTTPDDIRTIKKVLREVVNES</sequence>
<dbReference type="EMBL" id="WNWQ01000175">
    <property type="protein sequence ID" value="KAE9975549.1"/>
    <property type="molecule type" value="Genomic_DNA"/>
</dbReference>
<feature type="domain" description="Hcy-binding" evidence="7">
    <location>
        <begin position="588"/>
        <end position="892"/>
    </location>
</feature>
<accession>A0A8H3YVU7</accession>
<name>A0A8H3YVU7_VENIN</name>
<evidence type="ECO:0000256" key="1">
    <source>
        <dbReference type="ARBA" id="ARBA00022603"/>
    </source>
</evidence>
<dbReference type="Gene3D" id="3.20.20.330">
    <property type="entry name" value="Homocysteine-binding-like domain"/>
    <property type="match status" value="1"/>
</dbReference>
<feature type="binding site" evidence="5">
    <location>
        <position position="878"/>
    </location>
    <ligand>
        <name>Zn(2+)</name>
        <dbReference type="ChEBI" id="CHEBI:29105"/>
    </ligand>
</feature>
<evidence type="ECO:0000313" key="9">
    <source>
        <dbReference type="Proteomes" id="UP000433883"/>
    </source>
</evidence>
<evidence type="ECO:0000256" key="3">
    <source>
        <dbReference type="ARBA" id="ARBA00022723"/>
    </source>
</evidence>
<keyword evidence="3 5" id="KW-0479">Metal-binding</keyword>
<dbReference type="Pfam" id="PF02574">
    <property type="entry name" value="S-methyl_trans"/>
    <property type="match status" value="1"/>
</dbReference>
<dbReference type="GO" id="GO:0008898">
    <property type="term" value="F:S-adenosylmethionine-homocysteine S-methyltransferase activity"/>
    <property type="evidence" value="ECO:0007669"/>
    <property type="project" value="TreeGrafter"/>
</dbReference>
<dbReference type="GO" id="GO:0009086">
    <property type="term" value="P:methionine biosynthetic process"/>
    <property type="evidence" value="ECO:0007669"/>
    <property type="project" value="TreeGrafter"/>
</dbReference>
<feature type="region of interest" description="Disordered" evidence="6">
    <location>
        <begin position="449"/>
        <end position="522"/>
    </location>
</feature>
<dbReference type="Pfam" id="PF04855">
    <property type="entry name" value="SNF5"/>
    <property type="match status" value="1"/>
</dbReference>
<feature type="region of interest" description="Disordered" evidence="6">
    <location>
        <begin position="260"/>
        <end position="308"/>
    </location>
</feature>
<evidence type="ECO:0000256" key="6">
    <source>
        <dbReference type="SAM" id="MobiDB-lite"/>
    </source>
</evidence>
<feature type="binding site" evidence="5">
    <location>
        <position position="877"/>
    </location>
    <ligand>
        <name>Zn(2+)</name>
        <dbReference type="ChEBI" id="CHEBI:29105"/>
    </ligand>
</feature>
<organism evidence="8 9">
    <name type="scientific">Venturia inaequalis</name>
    <name type="common">Apple scab fungus</name>
    <dbReference type="NCBI Taxonomy" id="5025"/>
    <lineage>
        <taxon>Eukaryota</taxon>
        <taxon>Fungi</taxon>
        <taxon>Dikarya</taxon>
        <taxon>Ascomycota</taxon>
        <taxon>Pezizomycotina</taxon>
        <taxon>Dothideomycetes</taxon>
        <taxon>Pleosporomycetidae</taxon>
        <taxon>Venturiales</taxon>
        <taxon>Venturiaceae</taxon>
        <taxon>Venturia</taxon>
    </lineage>
</organism>
<dbReference type="InterPro" id="IPR036589">
    <property type="entry name" value="HCY_dom_sf"/>
</dbReference>
<dbReference type="GO" id="GO:0000228">
    <property type="term" value="C:nuclear chromosome"/>
    <property type="evidence" value="ECO:0007669"/>
    <property type="project" value="InterPro"/>
</dbReference>
<dbReference type="PANTHER" id="PTHR46015:SF1">
    <property type="entry name" value="HOMOCYSTEINE S-METHYLTRANSFERASE-LIKE ISOFORM 1"/>
    <property type="match status" value="1"/>
</dbReference>
<dbReference type="GO" id="GO:0046872">
    <property type="term" value="F:metal ion binding"/>
    <property type="evidence" value="ECO:0007669"/>
    <property type="project" value="UniProtKB-KW"/>
</dbReference>
<feature type="region of interest" description="Disordered" evidence="6">
    <location>
        <begin position="58"/>
        <end position="96"/>
    </location>
</feature>
<dbReference type="GO" id="GO:0006338">
    <property type="term" value="P:chromatin remodeling"/>
    <property type="evidence" value="ECO:0007669"/>
    <property type="project" value="InterPro"/>
</dbReference>
<feature type="compositionally biased region" description="Basic and acidic residues" evidence="6">
    <location>
        <begin position="81"/>
        <end position="96"/>
    </location>
</feature>
<comment type="cofactor">
    <cofactor evidence="5">
        <name>Zn(2+)</name>
        <dbReference type="ChEBI" id="CHEBI:29105"/>
    </cofactor>
</comment>
<dbReference type="PROSITE" id="PS50970">
    <property type="entry name" value="HCY"/>
    <property type="match status" value="1"/>
</dbReference>
<feature type="binding site" evidence="5">
    <location>
        <position position="811"/>
    </location>
    <ligand>
        <name>Zn(2+)</name>
        <dbReference type="ChEBI" id="CHEBI:29105"/>
    </ligand>
</feature>
<feature type="compositionally biased region" description="Acidic residues" evidence="6">
    <location>
        <begin position="59"/>
        <end position="69"/>
    </location>
</feature>
<keyword evidence="1 5" id="KW-0489">Methyltransferase</keyword>
<feature type="compositionally biased region" description="Polar residues" evidence="6">
    <location>
        <begin position="275"/>
        <end position="288"/>
    </location>
</feature>
<keyword evidence="2 5" id="KW-0808">Transferase</keyword>
<gene>
    <name evidence="8" type="ORF">BLS_002553</name>
</gene>
<dbReference type="SUPFAM" id="SSF82282">
    <property type="entry name" value="Homocysteine S-methyltransferase"/>
    <property type="match status" value="1"/>
</dbReference>
<evidence type="ECO:0000256" key="4">
    <source>
        <dbReference type="ARBA" id="ARBA00022833"/>
    </source>
</evidence>
<evidence type="ECO:0000313" key="8">
    <source>
        <dbReference type="EMBL" id="KAE9975549.1"/>
    </source>
</evidence>
<feature type="compositionally biased region" description="Basic and acidic residues" evidence="6">
    <location>
        <begin position="449"/>
        <end position="466"/>
    </location>
</feature>
<dbReference type="GO" id="GO:0033528">
    <property type="term" value="P:S-methylmethionine cycle"/>
    <property type="evidence" value="ECO:0007669"/>
    <property type="project" value="TreeGrafter"/>
</dbReference>
<keyword evidence="4 5" id="KW-0862">Zinc</keyword>
<dbReference type="InterPro" id="IPR051486">
    <property type="entry name" value="Hcy_S-methyltransferase"/>
</dbReference>